<proteinExistence type="inferred from homology"/>
<dbReference type="EMBL" id="AWWV01011702">
    <property type="protein sequence ID" value="OMO71129.1"/>
    <property type="molecule type" value="Genomic_DNA"/>
</dbReference>
<evidence type="ECO:0000256" key="5">
    <source>
        <dbReference type="RuleBase" id="RU003616"/>
    </source>
</evidence>
<keyword evidence="3" id="KW-0611">Plant defense</keyword>
<feature type="domain" description="SHSP" evidence="8">
    <location>
        <begin position="1"/>
        <end position="82"/>
    </location>
</feature>
<dbReference type="PROSITE" id="PS01031">
    <property type="entry name" value="SHSP"/>
    <property type="match status" value="1"/>
</dbReference>
<protein>
    <recommendedName>
        <fullName evidence="8">SHSP domain-containing protein</fullName>
    </recommendedName>
</protein>
<feature type="compositionally biased region" description="Basic and acidic residues" evidence="6">
    <location>
        <begin position="109"/>
        <end position="122"/>
    </location>
</feature>
<dbReference type="Pfam" id="PF00011">
    <property type="entry name" value="HSP20"/>
    <property type="match status" value="1"/>
</dbReference>
<feature type="compositionally biased region" description="Basic and acidic residues" evidence="6">
    <location>
        <begin position="136"/>
        <end position="148"/>
    </location>
</feature>
<organism evidence="9 10">
    <name type="scientific">Corchorus capsularis</name>
    <name type="common">Jute</name>
    <dbReference type="NCBI Taxonomy" id="210143"/>
    <lineage>
        <taxon>Eukaryota</taxon>
        <taxon>Viridiplantae</taxon>
        <taxon>Streptophyta</taxon>
        <taxon>Embryophyta</taxon>
        <taxon>Tracheophyta</taxon>
        <taxon>Spermatophyta</taxon>
        <taxon>Magnoliopsida</taxon>
        <taxon>eudicotyledons</taxon>
        <taxon>Gunneridae</taxon>
        <taxon>Pentapetalae</taxon>
        <taxon>rosids</taxon>
        <taxon>malvids</taxon>
        <taxon>Malvales</taxon>
        <taxon>Malvaceae</taxon>
        <taxon>Grewioideae</taxon>
        <taxon>Apeibeae</taxon>
        <taxon>Corchorus</taxon>
    </lineage>
</organism>
<feature type="region of interest" description="Disordered" evidence="6">
    <location>
        <begin position="74"/>
        <end position="171"/>
    </location>
</feature>
<evidence type="ECO:0000256" key="3">
    <source>
        <dbReference type="ARBA" id="ARBA00022821"/>
    </source>
</evidence>
<evidence type="ECO:0000313" key="10">
    <source>
        <dbReference type="Proteomes" id="UP000188268"/>
    </source>
</evidence>
<name>A0A1R3HLC4_COCAP</name>
<feature type="transmembrane region" description="Helical" evidence="7">
    <location>
        <begin position="205"/>
        <end position="222"/>
    </location>
</feature>
<dbReference type="InterPro" id="IPR008978">
    <property type="entry name" value="HSP20-like_chaperone"/>
</dbReference>
<evidence type="ECO:0000256" key="4">
    <source>
        <dbReference type="PROSITE-ProRule" id="PRU00285"/>
    </source>
</evidence>
<evidence type="ECO:0000256" key="6">
    <source>
        <dbReference type="SAM" id="MobiDB-lite"/>
    </source>
</evidence>
<dbReference type="Gene3D" id="2.60.40.790">
    <property type="match status" value="1"/>
</dbReference>
<sequence>MFSTGFKKEQIKVQVTTAGKLRISGQRPIGDNKFARFWKEIPIPSNRDQNKIRANFKGGMLHIKHPKLIVPAENQDEEEEAKQSAQVYQKPADASLPQKQSEQAPPKAAMEKETGHEKKADEDVSTNNKASATNESDEKGMEKEEKGSSDQQGKATSQKMDDSAENENIESKKVDYGVNKYYQLGMNYKQIVEGLVKELKNPRKLVNSVLAVLLVVVLAVYLRNAIRSFRL</sequence>
<comment type="subcellular location">
    <subcellularLocation>
        <location evidence="1">Cell membrane</location>
        <topology evidence="1">Single-pass membrane protein</topology>
    </subcellularLocation>
</comment>
<gene>
    <name evidence="9" type="ORF">CCACVL1_18433</name>
</gene>
<evidence type="ECO:0000259" key="8">
    <source>
        <dbReference type="PROSITE" id="PS01031"/>
    </source>
</evidence>
<keyword evidence="7" id="KW-0472">Membrane</keyword>
<dbReference type="Proteomes" id="UP000188268">
    <property type="component" value="Unassembled WGS sequence"/>
</dbReference>
<evidence type="ECO:0000256" key="7">
    <source>
        <dbReference type="SAM" id="Phobius"/>
    </source>
</evidence>
<keyword evidence="7" id="KW-1133">Transmembrane helix</keyword>
<dbReference type="SUPFAM" id="SSF49764">
    <property type="entry name" value="HSP20-like chaperones"/>
    <property type="match status" value="1"/>
</dbReference>
<dbReference type="GO" id="GO:0006952">
    <property type="term" value="P:defense response"/>
    <property type="evidence" value="ECO:0007669"/>
    <property type="project" value="UniProtKB-KW"/>
</dbReference>
<dbReference type="AlphaFoldDB" id="A0A1R3HLC4"/>
<dbReference type="OMA" id="ELPANCN"/>
<dbReference type="PANTHER" id="PTHR43670:SF73">
    <property type="entry name" value="INACTIVE PROTEIN RESTRICTED TEV MOVEMENT 2-LIKE"/>
    <property type="match status" value="1"/>
</dbReference>
<accession>A0A1R3HLC4</accession>
<keyword evidence="2" id="KW-1003">Cell membrane</keyword>
<dbReference type="InterPro" id="IPR002068">
    <property type="entry name" value="A-crystallin/Hsp20_dom"/>
</dbReference>
<keyword evidence="10" id="KW-1185">Reference proteome</keyword>
<feature type="compositionally biased region" description="Polar residues" evidence="6">
    <location>
        <begin position="125"/>
        <end position="134"/>
    </location>
</feature>
<dbReference type="CDD" id="cd06464">
    <property type="entry name" value="ACD_sHsps-like"/>
    <property type="match status" value="1"/>
</dbReference>
<evidence type="ECO:0000313" key="9">
    <source>
        <dbReference type="EMBL" id="OMO71129.1"/>
    </source>
</evidence>
<comment type="similarity">
    <text evidence="4 5">Belongs to the small heat shock protein (HSP20) family.</text>
</comment>
<dbReference type="GO" id="GO:0005886">
    <property type="term" value="C:plasma membrane"/>
    <property type="evidence" value="ECO:0007669"/>
    <property type="project" value="UniProtKB-SubCell"/>
</dbReference>
<dbReference type="STRING" id="210143.A0A1R3HLC4"/>
<dbReference type="PANTHER" id="PTHR43670">
    <property type="entry name" value="HEAT SHOCK PROTEIN 26"/>
    <property type="match status" value="1"/>
</dbReference>
<evidence type="ECO:0000256" key="2">
    <source>
        <dbReference type="ARBA" id="ARBA00022475"/>
    </source>
</evidence>
<dbReference type="OrthoDB" id="1431247at2759"/>
<keyword evidence="7" id="KW-0812">Transmembrane</keyword>
<comment type="caution">
    <text evidence="9">The sequence shown here is derived from an EMBL/GenBank/DDBJ whole genome shotgun (WGS) entry which is preliminary data.</text>
</comment>
<reference evidence="9 10" key="1">
    <citation type="submission" date="2013-09" db="EMBL/GenBank/DDBJ databases">
        <title>Corchorus capsularis genome sequencing.</title>
        <authorList>
            <person name="Alam M."/>
            <person name="Haque M.S."/>
            <person name="Islam M.S."/>
            <person name="Emdad E.M."/>
            <person name="Islam M.M."/>
            <person name="Ahmed B."/>
            <person name="Halim A."/>
            <person name="Hossen Q.M.M."/>
            <person name="Hossain M.Z."/>
            <person name="Ahmed R."/>
            <person name="Khan M.M."/>
            <person name="Islam R."/>
            <person name="Rashid M.M."/>
            <person name="Khan S.A."/>
            <person name="Rahman M.S."/>
            <person name="Alam M."/>
        </authorList>
    </citation>
    <scope>NUCLEOTIDE SEQUENCE [LARGE SCALE GENOMIC DNA]</scope>
    <source>
        <strain evidence="10">cv. CVL-1</strain>
        <tissue evidence="9">Whole seedling</tissue>
    </source>
</reference>
<evidence type="ECO:0000256" key="1">
    <source>
        <dbReference type="ARBA" id="ARBA00004162"/>
    </source>
</evidence>
<dbReference type="Gramene" id="OMO71129">
    <property type="protein sequence ID" value="OMO71129"/>
    <property type="gene ID" value="CCACVL1_18433"/>
</dbReference>
<dbReference type="GO" id="GO:0034605">
    <property type="term" value="P:cellular response to heat"/>
    <property type="evidence" value="ECO:0007669"/>
    <property type="project" value="TreeGrafter"/>
</dbReference>